<dbReference type="EMBL" id="BGPR01000822">
    <property type="protein sequence ID" value="GBM36819.1"/>
    <property type="molecule type" value="Genomic_DNA"/>
</dbReference>
<sequence length="83" mass="9468">MMPKLSKHYGRGVPKGSRAKLFANHLRVAGSQVWTWLNRDRTKPWQFSQRDSQFTLGHVPVYVVDSREPPSILQTKAYSIGNG</sequence>
<proteinExistence type="predicted"/>
<gene>
    <name evidence="1" type="ORF">AVEN_82815_1</name>
</gene>
<protein>
    <submittedName>
        <fullName evidence="1">Uncharacterized protein</fullName>
    </submittedName>
</protein>
<evidence type="ECO:0000313" key="1">
    <source>
        <dbReference type="EMBL" id="GBM36819.1"/>
    </source>
</evidence>
<dbReference type="Proteomes" id="UP000499080">
    <property type="component" value="Unassembled WGS sequence"/>
</dbReference>
<dbReference type="AlphaFoldDB" id="A0A4Y2F901"/>
<reference evidence="1 2" key="1">
    <citation type="journal article" date="2019" name="Sci. Rep.">
        <title>Orb-weaving spider Araneus ventricosus genome elucidates the spidroin gene catalogue.</title>
        <authorList>
            <person name="Kono N."/>
            <person name="Nakamura H."/>
            <person name="Ohtoshi R."/>
            <person name="Moran D.A.P."/>
            <person name="Shinohara A."/>
            <person name="Yoshida Y."/>
            <person name="Fujiwara M."/>
            <person name="Mori M."/>
            <person name="Tomita M."/>
            <person name="Arakawa K."/>
        </authorList>
    </citation>
    <scope>NUCLEOTIDE SEQUENCE [LARGE SCALE GENOMIC DNA]</scope>
</reference>
<keyword evidence="2" id="KW-1185">Reference proteome</keyword>
<organism evidence="1 2">
    <name type="scientific">Araneus ventricosus</name>
    <name type="common">Orbweaver spider</name>
    <name type="synonym">Epeira ventricosa</name>
    <dbReference type="NCBI Taxonomy" id="182803"/>
    <lineage>
        <taxon>Eukaryota</taxon>
        <taxon>Metazoa</taxon>
        <taxon>Ecdysozoa</taxon>
        <taxon>Arthropoda</taxon>
        <taxon>Chelicerata</taxon>
        <taxon>Arachnida</taxon>
        <taxon>Araneae</taxon>
        <taxon>Araneomorphae</taxon>
        <taxon>Entelegynae</taxon>
        <taxon>Araneoidea</taxon>
        <taxon>Araneidae</taxon>
        <taxon>Araneus</taxon>
    </lineage>
</organism>
<comment type="caution">
    <text evidence="1">The sequence shown here is derived from an EMBL/GenBank/DDBJ whole genome shotgun (WGS) entry which is preliminary data.</text>
</comment>
<name>A0A4Y2F901_ARAVE</name>
<evidence type="ECO:0000313" key="2">
    <source>
        <dbReference type="Proteomes" id="UP000499080"/>
    </source>
</evidence>
<accession>A0A4Y2F901</accession>